<sequence>MVEGYTDDQKMFQAAEQNMQKKINYDKNRAPVRIKIRDSWVLLKSHPLSNMKEQCSTKLVPKWKGPYVVSSRLSPTEFCD</sequence>
<organism evidence="1 2">
    <name type="scientific">Holothuria leucospilota</name>
    <name type="common">Black long sea cucumber</name>
    <name type="synonym">Mertensiothuria leucospilota</name>
    <dbReference type="NCBI Taxonomy" id="206669"/>
    <lineage>
        <taxon>Eukaryota</taxon>
        <taxon>Metazoa</taxon>
        <taxon>Echinodermata</taxon>
        <taxon>Eleutherozoa</taxon>
        <taxon>Echinozoa</taxon>
        <taxon>Holothuroidea</taxon>
        <taxon>Aspidochirotacea</taxon>
        <taxon>Aspidochirotida</taxon>
        <taxon>Holothuriidae</taxon>
        <taxon>Holothuria</taxon>
    </lineage>
</organism>
<proteinExistence type="predicted"/>
<dbReference type="Proteomes" id="UP001152320">
    <property type="component" value="Chromosome 23"/>
</dbReference>
<evidence type="ECO:0000313" key="2">
    <source>
        <dbReference type="Proteomes" id="UP001152320"/>
    </source>
</evidence>
<evidence type="ECO:0000313" key="1">
    <source>
        <dbReference type="EMBL" id="KAJ8019648.1"/>
    </source>
</evidence>
<dbReference type="EMBL" id="JAIZAY010000023">
    <property type="protein sequence ID" value="KAJ8019648.1"/>
    <property type="molecule type" value="Genomic_DNA"/>
</dbReference>
<gene>
    <name evidence="1" type="ORF">HOLleu_41313</name>
</gene>
<name>A0A9Q0YBP7_HOLLE</name>
<protein>
    <submittedName>
        <fullName evidence="1">Uncharacterized protein</fullName>
    </submittedName>
</protein>
<reference evidence="1" key="1">
    <citation type="submission" date="2021-10" db="EMBL/GenBank/DDBJ databases">
        <title>Tropical sea cucumber genome reveals ecological adaptation and Cuvierian tubules defense mechanism.</title>
        <authorList>
            <person name="Chen T."/>
        </authorList>
    </citation>
    <scope>NUCLEOTIDE SEQUENCE</scope>
    <source>
        <strain evidence="1">Nanhai2018</strain>
        <tissue evidence="1">Muscle</tissue>
    </source>
</reference>
<dbReference type="OrthoDB" id="425619at2759"/>
<accession>A0A9Q0YBP7</accession>
<comment type="caution">
    <text evidence="1">The sequence shown here is derived from an EMBL/GenBank/DDBJ whole genome shotgun (WGS) entry which is preliminary data.</text>
</comment>
<dbReference type="AlphaFoldDB" id="A0A9Q0YBP7"/>
<keyword evidence="2" id="KW-1185">Reference proteome</keyword>